<evidence type="ECO:0000256" key="4">
    <source>
        <dbReference type="SAM" id="MobiDB-lite"/>
    </source>
</evidence>
<dbReference type="EMBL" id="JAMWBK010000007">
    <property type="protein sequence ID" value="KAJ8903656.1"/>
    <property type="molecule type" value="Genomic_DNA"/>
</dbReference>
<keyword evidence="2" id="KW-0539">Nucleus</keyword>
<comment type="subcellular location">
    <subcellularLocation>
        <location evidence="1">Nucleus</location>
    </subcellularLocation>
</comment>
<dbReference type="AlphaFoldDB" id="A0AAV8USR6"/>
<feature type="compositionally biased region" description="Basic and acidic residues" evidence="4">
    <location>
        <begin position="196"/>
        <end position="208"/>
    </location>
</feature>
<evidence type="ECO:0000313" key="6">
    <source>
        <dbReference type="Proteomes" id="UP001157974"/>
    </source>
</evidence>
<sequence length="225" mass="25445">MEGKEEMMESVLLMKAHTREKKVKQFAFKLSRICRGQAGSEEDQSELISQLAGELSEIEMEAIGARFAGLAAVREIEKSEKLKVELEKEIVDMDEVVKELKSELEAETLGKRNRERYSALAKVISAHAQRSTSQKEIDAINEKLTEVESEGERLASKRELLGKHLLLLAQTIEDLGAVVNPESLEKEEEKEEGEAEERVMEEGEHPDDPEAMEIEEGQKEEHAER</sequence>
<evidence type="ECO:0000256" key="2">
    <source>
        <dbReference type="ARBA" id="ARBA00023242"/>
    </source>
</evidence>
<dbReference type="GO" id="GO:0000445">
    <property type="term" value="C:THO complex part of transcription export complex"/>
    <property type="evidence" value="ECO:0007669"/>
    <property type="project" value="InterPro"/>
</dbReference>
<name>A0AAV8USR6_9RHOD</name>
<accession>A0AAV8USR6</accession>
<feature type="region of interest" description="Disordered" evidence="4">
    <location>
        <begin position="177"/>
        <end position="225"/>
    </location>
</feature>
<evidence type="ECO:0000256" key="1">
    <source>
        <dbReference type="ARBA" id="ARBA00004123"/>
    </source>
</evidence>
<evidence type="ECO:0000256" key="3">
    <source>
        <dbReference type="SAM" id="Coils"/>
    </source>
</evidence>
<proteinExistence type="predicted"/>
<keyword evidence="6" id="KW-1185">Reference proteome</keyword>
<feature type="coiled-coil region" evidence="3">
    <location>
        <begin position="130"/>
        <end position="157"/>
    </location>
</feature>
<feature type="compositionally biased region" description="Acidic residues" evidence="4">
    <location>
        <begin position="185"/>
        <end position="195"/>
    </location>
</feature>
<evidence type="ECO:0000313" key="5">
    <source>
        <dbReference type="EMBL" id="KAJ8903656.1"/>
    </source>
</evidence>
<dbReference type="InterPro" id="IPR008501">
    <property type="entry name" value="THOC7/Mft1"/>
</dbReference>
<protein>
    <recommendedName>
        <fullName evidence="7">THO complex subunit 7 homolog</fullName>
    </recommendedName>
</protein>
<keyword evidence="3" id="KW-0175">Coiled coil</keyword>
<feature type="compositionally biased region" description="Basic and acidic residues" evidence="4">
    <location>
        <begin position="216"/>
        <end position="225"/>
    </location>
</feature>
<evidence type="ECO:0008006" key="7">
    <source>
        <dbReference type="Google" id="ProtNLM"/>
    </source>
</evidence>
<dbReference type="Proteomes" id="UP001157974">
    <property type="component" value="Unassembled WGS sequence"/>
</dbReference>
<dbReference type="Pfam" id="PF05615">
    <property type="entry name" value="THOC7"/>
    <property type="match status" value="1"/>
</dbReference>
<feature type="coiled-coil region" evidence="3">
    <location>
        <begin position="76"/>
        <end position="103"/>
    </location>
</feature>
<comment type="caution">
    <text evidence="5">The sequence shown here is derived from an EMBL/GenBank/DDBJ whole genome shotgun (WGS) entry which is preliminary data.</text>
</comment>
<reference evidence="5 6" key="1">
    <citation type="journal article" date="2023" name="Nat. Commun.">
        <title>Origin of minicircular mitochondrial genomes in red algae.</title>
        <authorList>
            <person name="Lee Y."/>
            <person name="Cho C.H."/>
            <person name="Lee Y.M."/>
            <person name="Park S.I."/>
            <person name="Yang J.H."/>
            <person name="West J.A."/>
            <person name="Bhattacharya D."/>
            <person name="Yoon H.S."/>
        </authorList>
    </citation>
    <scope>NUCLEOTIDE SEQUENCE [LARGE SCALE GENOMIC DNA]</scope>
    <source>
        <strain evidence="5 6">CCMP1338</strain>
        <tissue evidence="5">Whole cell</tissue>
    </source>
</reference>
<organism evidence="5 6">
    <name type="scientific">Rhodosorus marinus</name>
    <dbReference type="NCBI Taxonomy" id="101924"/>
    <lineage>
        <taxon>Eukaryota</taxon>
        <taxon>Rhodophyta</taxon>
        <taxon>Stylonematophyceae</taxon>
        <taxon>Stylonematales</taxon>
        <taxon>Stylonemataceae</taxon>
        <taxon>Rhodosorus</taxon>
    </lineage>
</organism>
<dbReference type="GO" id="GO:0006397">
    <property type="term" value="P:mRNA processing"/>
    <property type="evidence" value="ECO:0007669"/>
    <property type="project" value="InterPro"/>
</dbReference>
<gene>
    <name evidence="5" type="ORF">NDN08_004758</name>
</gene>